<dbReference type="Proteomes" id="UP000078431">
    <property type="component" value="Unassembled WGS sequence"/>
</dbReference>
<evidence type="ECO:0000313" key="2">
    <source>
        <dbReference type="Proteomes" id="UP000078431"/>
    </source>
</evidence>
<keyword evidence="2" id="KW-1185">Reference proteome</keyword>
<comment type="caution">
    <text evidence="1">The sequence shown here is derived from an EMBL/GenBank/DDBJ whole genome shotgun (WGS) entry which is preliminary data.</text>
</comment>
<name>A0AA91IR96_9GAMM</name>
<protein>
    <submittedName>
        <fullName evidence="1">Uncharacterized protein</fullName>
    </submittedName>
</protein>
<organism evidence="1 2">
    <name type="scientific">Obesumbacterium proteus ATCC 12841</name>
    <dbReference type="NCBI Taxonomy" id="1354268"/>
    <lineage>
        <taxon>Bacteria</taxon>
        <taxon>Pseudomonadati</taxon>
        <taxon>Pseudomonadota</taxon>
        <taxon>Gammaproteobacteria</taxon>
        <taxon>Enterobacterales</taxon>
        <taxon>Hafniaceae</taxon>
        <taxon>Obesumbacterium</taxon>
    </lineage>
</organism>
<reference evidence="1 2" key="1">
    <citation type="submission" date="2016-04" db="EMBL/GenBank/DDBJ databases">
        <title>ATOL: Assembling a taxonomically balanced genome-scale reconstruction of the evolutionary history of the Enterobacteriaceae.</title>
        <authorList>
            <person name="Plunkett G.III."/>
            <person name="Neeno-Eckwall E.C."/>
            <person name="Glasner J.D."/>
            <person name="Perna N.T."/>
        </authorList>
    </citation>
    <scope>NUCLEOTIDE SEQUENCE [LARGE SCALE GENOMIC DNA]</scope>
    <source>
        <strain evidence="1 2">ATCC 12841</strain>
    </source>
</reference>
<dbReference type="EMBL" id="LXEX01000012">
    <property type="protein sequence ID" value="OAT60714.1"/>
    <property type="molecule type" value="Genomic_DNA"/>
</dbReference>
<sequence>MEVMMKTITVILLFLVFSSYSFGKENNEPSDIAEFTITAENCEHFAGEWDNSLPEENKKMIEKSIAQYCGKAKKDLPELRKKYQNNKDITEILSSYSF</sequence>
<proteinExistence type="predicted"/>
<evidence type="ECO:0000313" key="1">
    <source>
        <dbReference type="EMBL" id="OAT60714.1"/>
    </source>
</evidence>
<accession>A0AA91IR96</accession>
<gene>
    <name evidence="1" type="ORF">M993_00759</name>
</gene>
<dbReference type="AlphaFoldDB" id="A0AA91IR96"/>